<dbReference type="EMBL" id="RWGY01000051">
    <property type="protein sequence ID" value="TVU05409.1"/>
    <property type="molecule type" value="Genomic_DNA"/>
</dbReference>
<reference evidence="1 2" key="1">
    <citation type="journal article" date="2019" name="Sci. Rep.">
        <title>A high-quality genome of Eragrostis curvula grass provides insights into Poaceae evolution and supports new strategies to enhance forage quality.</title>
        <authorList>
            <person name="Carballo J."/>
            <person name="Santos B.A.C.M."/>
            <person name="Zappacosta D."/>
            <person name="Garbus I."/>
            <person name="Selva J.P."/>
            <person name="Gallo C.A."/>
            <person name="Diaz A."/>
            <person name="Albertini E."/>
            <person name="Caccamo M."/>
            <person name="Echenique V."/>
        </authorList>
    </citation>
    <scope>NUCLEOTIDE SEQUENCE [LARGE SCALE GENOMIC DNA]</scope>
    <source>
        <strain evidence="2">cv. Victoria</strain>
        <tissue evidence="1">Leaf</tissue>
    </source>
</reference>
<feature type="non-terminal residue" evidence="1">
    <location>
        <position position="120"/>
    </location>
</feature>
<accession>A0A5J9T216</accession>
<comment type="caution">
    <text evidence="1">The sequence shown here is derived from an EMBL/GenBank/DDBJ whole genome shotgun (WGS) entry which is preliminary data.</text>
</comment>
<keyword evidence="2" id="KW-1185">Reference proteome</keyword>
<protein>
    <submittedName>
        <fullName evidence="1">Uncharacterized protein</fullName>
    </submittedName>
</protein>
<evidence type="ECO:0000313" key="2">
    <source>
        <dbReference type="Proteomes" id="UP000324897"/>
    </source>
</evidence>
<dbReference type="Proteomes" id="UP000324897">
    <property type="component" value="Unassembled WGS sequence"/>
</dbReference>
<dbReference type="AlphaFoldDB" id="A0A5J9T216"/>
<gene>
    <name evidence="1" type="ORF">EJB05_48570</name>
</gene>
<organism evidence="1 2">
    <name type="scientific">Eragrostis curvula</name>
    <name type="common">weeping love grass</name>
    <dbReference type="NCBI Taxonomy" id="38414"/>
    <lineage>
        <taxon>Eukaryota</taxon>
        <taxon>Viridiplantae</taxon>
        <taxon>Streptophyta</taxon>
        <taxon>Embryophyta</taxon>
        <taxon>Tracheophyta</taxon>
        <taxon>Spermatophyta</taxon>
        <taxon>Magnoliopsida</taxon>
        <taxon>Liliopsida</taxon>
        <taxon>Poales</taxon>
        <taxon>Poaceae</taxon>
        <taxon>PACMAD clade</taxon>
        <taxon>Chloridoideae</taxon>
        <taxon>Eragrostideae</taxon>
        <taxon>Eragrostidinae</taxon>
        <taxon>Eragrostis</taxon>
    </lineage>
</organism>
<name>A0A5J9T216_9POAL</name>
<dbReference type="Gramene" id="TVU05409">
    <property type="protein sequence ID" value="TVU05409"/>
    <property type="gene ID" value="EJB05_48570"/>
</dbReference>
<evidence type="ECO:0000313" key="1">
    <source>
        <dbReference type="EMBL" id="TVU05409.1"/>
    </source>
</evidence>
<feature type="non-terminal residue" evidence="1">
    <location>
        <position position="1"/>
    </location>
</feature>
<proteinExistence type="predicted"/>
<sequence>MAGRRTILTEDRPLQPVKTLLFASAARIVFLECLSTTTLMVGGSGNAERLKDRRSRAKEVVQGTEMYRWVKFYSVDRRSDDSERREICSHDEEVWRRSKGKGERSIWKQIIINRRGLSVS</sequence>